<dbReference type="GeneID" id="23890169"/>
<dbReference type="Pfam" id="PF17648">
    <property type="entry name" value="Luciferase"/>
    <property type="match status" value="1"/>
</dbReference>
<dbReference type="AlphaFoldDB" id="J9VKN7"/>
<dbReference type="PANTHER" id="PTHR38695">
    <property type="entry name" value="AMINO ACID PERMEASE_ SLC12A DOMAIN-CONTAINING PROTEIN"/>
    <property type="match status" value="1"/>
</dbReference>
<proteinExistence type="predicted"/>
<name>J9VKN7_CRYN9</name>
<evidence type="ECO:0000313" key="4">
    <source>
        <dbReference type="Proteomes" id="UP000010091"/>
    </source>
</evidence>
<feature type="compositionally biased region" description="Polar residues" evidence="1">
    <location>
        <begin position="435"/>
        <end position="444"/>
    </location>
</feature>
<evidence type="ECO:0000256" key="1">
    <source>
        <dbReference type="SAM" id="MobiDB-lite"/>
    </source>
</evidence>
<evidence type="ECO:0000259" key="2">
    <source>
        <dbReference type="Pfam" id="PF17648"/>
    </source>
</evidence>
<dbReference type="HOGENOM" id="CLU_030883_0_0_1"/>
<feature type="region of interest" description="Disordered" evidence="1">
    <location>
        <begin position="476"/>
        <end position="495"/>
    </location>
</feature>
<dbReference type="KEGG" id="cng:CNAG_07312"/>
<dbReference type="EMBL" id="CP003820">
    <property type="protein sequence ID" value="AFR92250.2"/>
    <property type="molecule type" value="Genomic_DNA"/>
</dbReference>
<dbReference type="VEuPathDB" id="FungiDB:CNAG_07312"/>
<evidence type="ECO:0000313" key="3">
    <source>
        <dbReference type="EMBL" id="AFR92250.2"/>
    </source>
</evidence>
<keyword evidence="4" id="KW-1185">Reference proteome</keyword>
<feature type="compositionally biased region" description="Low complexity" evidence="1">
    <location>
        <begin position="478"/>
        <end position="493"/>
    </location>
</feature>
<feature type="compositionally biased region" description="Basic and acidic residues" evidence="1">
    <location>
        <begin position="370"/>
        <end position="385"/>
    </location>
</feature>
<protein>
    <recommendedName>
        <fullName evidence="2">Luciferase domain-containing protein</fullName>
    </recommendedName>
</protein>
<gene>
    <name evidence="3" type="ORF">CNAG_07312</name>
</gene>
<dbReference type="PANTHER" id="PTHR38695:SF1">
    <property type="entry name" value="AMINO ACID PERMEASE_ SLC12A DOMAIN-CONTAINING PROTEIN"/>
    <property type="match status" value="1"/>
</dbReference>
<dbReference type="InterPro" id="IPR048273">
    <property type="entry name" value="Luciferase"/>
</dbReference>
<sequence>MPREPQTTERPPPPAPEHRAQRIGDLLERRHMHMDIEEKEESYEKLLDSLLYDSTREDEYRTRMLRLFSIDYRWVGGPGRRYADIDLQSQDMGYLTSHDMSMPFSETDASEVINQLRPSKARTNSAAEESPFRSRPSSLTAGIRIPGIAIVFSYVHPKAEAEGSESKSTHSQKKAIRSQSIWLAAEFKIYELFRNGLPSNPSTADSWSKVCLGQCLMHLDAGYQMFRLLRALAVCGTRFARVWTLSNRPGGRTFAVETSRPLGNSDPMVAADFFNQVNLDLFPHNLIIPSPSTDSFAIDYQKCELLERTLSRVCDSILSHTIESALQPRYEGAFDHGTEADPSAFTTEFLRDVEEFACQARPTLKKRRAGKEEVAQDRTFQRRDGSGGGSNQGRDSDNGKGPRSGGGKRVRRGGSGQNSQTKGQIQGGSGQSGQNKDQVGTENSGGWEDGLGEKERSLDPLLKVVEEQDRKQYFAKWQSQLPSSPSSYYPLPSNNDRNKDKEAIFIDYTNTMGRSTYYQVSFITRAVEMLKMEIIPISTARMDNLYSGQITSQHVLTDPGWDAAISEPFPSRALQTLPHNNLLPVLPLLFPHKPPLRPFPTDKNQKPSMPDPKREVLHHLASKLKSEHPDILNLSPSKTEGGTGDAIYAKEDLPTLNPKAKQVAYEIAHVHPADNSLHVHLSPRDAKKLIEKSWAERFPVHELGPPQWVMVYAPRNKEEIDLVEKIMRAAVSWVTGSTI</sequence>
<feature type="compositionally biased region" description="Polar residues" evidence="1">
    <location>
        <begin position="117"/>
        <end position="127"/>
    </location>
</feature>
<reference evidence="3 4" key="1">
    <citation type="journal article" date="2014" name="PLoS Genet.">
        <title>Analysis of the genome and transcriptome of Cryptococcus neoformans var. grubii reveals complex RNA expression and microevolution leading to virulence attenuation.</title>
        <authorList>
            <person name="Janbon G."/>
            <person name="Ormerod K.L."/>
            <person name="Paulet D."/>
            <person name="Byrnes E.J.III."/>
            <person name="Yadav V."/>
            <person name="Chatterjee G."/>
            <person name="Mullapudi N."/>
            <person name="Hon C.C."/>
            <person name="Billmyre R.B."/>
            <person name="Brunel F."/>
            <person name="Bahn Y.S."/>
            <person name="Chen W."/>
            <person name="Chen Y."/>
            <person name="Chow E.W."/>
            <person name="Coppee J.Y."/>
            <person name="Floyd-Averette A."/>
            <person name="Gaillardin C."/>
            <person name="Gerik K.J."/>
            <person name="Goldberg J."/>
            <person name="Gonzalez-Hilarion S."/>
            <person name="Gujja S."/>
            <person name="Hamlin J.L."/>
            <person name="Hsueh Y.P."/>
            <person name="Ianiri G."/>
            <person name="Jones S."/>
            <person name="Kodira C.D."/>
            <person name="Kozubowski L."/>
            <person name="Lam W."/>
            <person name="Marra M."/>
            <person name="Mesner L.D."/>
            <person name="Mieczkowski P.A."/>
            <person name="Moyrand F."/>
            <person name="Nielsen K."/>
            <person name="Proux C."/>
            <person name="Rossignol T."/>
            <person name="Schein J.E."/>
            <person name="Sun S."/>
            <person name="Wollschlaeger C."/>
            <person name="Wood I.A."/>
            <person name="Zeng Q."/>
            <person name="Neuveglise C."/>
            <person name="Newlon C.S."/>
            <person name="Perfect J.R."/>
            <person name="Lodge J.K."/>
            <person name="Idnurm A."/>
            <person name="Stajich J.E."/>
            <person name="Kronstad J.W."/>
            <person name="Sanyal K."/>
            <person name="Heitman J."/>
            <person name="Fraser J.A."/>
            <person name="Cuomo C.A."/>
            <person name="Dietrich F.S."/>
        </authorList>
    </citation>
    <scope>NUCLEOTIDE SEQUENCE [LARGE SCALE GENOMIC DNA]</scope>
    <source>
        <strain evidence="4">H99 / ATCC 208821 / CBS 10515 / FGSC 9487</strain>
    </source>
</reference>
<accession>J9VKN7</accession>
<feature type="domain" description="Luciferase" evidence="2">
    <location>
        <begin position="666"/>
        <end position="730"/>
    </location>
</feature>
<feature type="region of interest" description="Disordered" evidence="1">
    <location>
        <begin position="117"/>
        <end position="137"/>
    </location>
</feature>
<dbReference type="RefSeq" id="XP_012046179.1">
    <property type="nucleotide sequence ID" value="XM_012190789.1"/>
</dbReference>
<dbReference type="Proteomes" id="UP000010091">
    <property type="component" value="Chromosome 1"/>
</dbReference>
<feature type="region of interest" description="Disordered" evidence="1">
    <location>
        <begin position="364"/>
        <end position="453"/>
    </location>
</feature>
<dbReference type="InterPro" id="IPR040841">
    <property type="entry name" value="Luciferase_dom"/>
</dbReference>
<organism evidence="3 4">
    <name type="scientific">Cryptococcus neoformans (strain H99 / ATCC 208821 / CBS 10515 / FGSC 9487)</name>
    <name type="common">Cryptococcus neoformans var. grubii serotype A</name>
    <dbReference type="NCBI Taxonomy" id="235443"/>
    <lineage>
        <taxon>Eukaryota</taxon>
        <taxon>Fungi</taxon>
        <taxon>Dikarya</taxon>
        <taxon>Basidiomycota</taxon>
        <taxon>Agaricomycotina</taxon>
        <taxon>Tremellomycetes</taxon>
        <taxon>Tremellales</taxon>
        <taxon>Cryptococcaceae</taxon>
        <taxon>Cryptococcus</taxon>
        <taxon>Cryptococcus neoformans species complex</taxon>
    </lineage>
</organism>